<keyword evidence="3" id="KW-1185">Reference proteome</keyword>
<evidence type="ECO:0000313" key="4">
    <source>
        <dbReference type="WBParaSite" id="MCU_011029-RA"/>
    </source>
</evidence>
<proteinExistence type="predicted"/>
<name>A0A0R3U983_MESCO</name>
<reference evidence="4" key="2">
    <citation type="submission" date="2019-11" db="UniProtKB">
        <authorList>
            <consortium name="WormBaseParasite"/>
        </authorList>
    </citation>
    <scope>IDENTIFICATION</scope>
</reference>
<gene>
    <name evidence="2" type="ORF">MCOS_LOCUS3477</name>
</gene>
<evidence type="ECO:0000313" key="2">
    <source>
        <dbReference type="EMBL" id="VDD77474.1"/>
    </source>
</evidence>
<evidence type="ECO:0000313" key="3">
    <source>
        <dbReference type="Proteomes" id="UP000267029"/>
    </source>
</evidence>
<protein>
    <submittedName>
        <fullName evidence="2 4">Uncharacterized protein</fullName>
    </submittedName>
</protein>
<dbReference type="WBParaSite" id="MCU_011029-RA">
    <property type="protein sequence ID" value="MCU_011029-RA"/>
    <property type="gene ID" value="MCU_011029"/>
</dbReference>
<feature type="compositionally biased region" description="Polar residues" evidence="1">
    <location>
        <begin position="7"/>
        <end position="17"/>
    </location>
</feature>
<dbReference type="Proteomes" id="UP000267029">
    <property type="component" value="Unassembled WGS sequence"/>
</dbReference>
<feature type="region of interest" description="Disordered" evidence="1">
    <location>
        <begin position="1"/>
        <end position="36"/>
    </location>
</feature>
<evidence type="ECO:0000256" key="1">
    <source>
        <dbReference type="SAM" id="MobiDB-lite"/>
    </source>
</evidence>
<sequence>MHRGMNTLGNSSGNSVHGRQHHQHPQQFYSPAQQGNPNWTATTQFVNRAKQTALQQCGNHQLAALFASPPGGQGCRSGTPEGFMRPPFPAARMAPGLQPAQQQQPKLACQCSICGEGGGNPFQGVGPFNQEPQQPRGGGVMTFTSHLTGLPIPEHPSGVFPSIDYVMVPPGAGSNTSGGGGGGVGGGAYGCNCSQCAGGGSGGAAGPAFTRGPQQCGWNGPQDICGFRCGNHGQQMNALF</sequence>
<accession>A0A0R3U983</accession>
<organism evidence="4">
    <name type="scientific">Mesocestoides corti</name>
    <name type="common">Flatworm</name>
    <dbReference type="NCBI Taxonomy" id="53468"/>
    <lineage>
        <taxon>Eukaryota</taxon>
        <taxon>Metazoa</taxon>
        <taxon>Spiralia</taxon>
        <taxon>Lophotrochozoa</taxon>
        <taxon>Platyhelminthes</taxon>
        <taxon>Cestoda</taxon>
        <taxon>Eucestoda</taxon>
        <taxon>Cyclophyllidea</taxon>
        <taxon>Mesocestoididae</taxon>
        <taxon>Mesocestoides</taxon>
    </lineage>
</organism>
<feature type="compositionally biased region" description="Polar residues" evidence="1">
    <location>
        <begin position="25"/>
        <end position="36"/>
    </location>
</feature>
<reference evidence="2 3" key="1">
    <citation type="submission" date="2018-10" db="EMBL/GenBank/DDBJ databases">
        <authorList>
            <consortium name="Pathogen Informatics"/>
        </authorList>
    </citation>
    <scope>NUCLEOTIDE SEQUENCE [LARGE SCALE GENOMIC DNA]</scope>
</reference>
<dbReference type="EMBL" id="UXSR01000801">
    <property type="protein sequence ID" value="VDD77474.1"/>
    <property type="molecule type" value="Genomic_DNA"/>
</dbReference>
<dbReference type="AlphaFoldDB" id="A0A0R3U983"/>
<dbReference type="OrthoDB" id="6265892at2759"/>